<dbReference type="GO" id="GO:0072354">
    <property type="term" value="F:histone H3T3 kinase activity"/>
    <property type="evidence" value="ECO:0007669"/>
    <property type="project" value="TreeGrafter"/>
</dbReference>
<keyword evidence="1" id="KW-0808">Transferase</keyword>
<dbReference type="Pfam" id="PF12330">
    <property type="entry name" value="Haspin_kinase"/>
    <property type="match status" value="1"/>
</dbReference>
<accession>A0A3G5AHQ0</accession>
<protein>
    <submittedName>
        <fullName evidence="1">Protein kinase</fullName>
    </submittedName>
</protein>
<dbReference type="InterPro" id="IPR011009">
    <property type="entry name" value="Kinase-like_dom_sf"/>
</dbReference>
<organism evidence="1">
    <name type="scientific">Solivirus sp</name>
    <dbReference type="NCBI Taxonomy" id="2487772"/>
    <lineage>
        <taxon>Viruses</taxon>
        <taxon>Pithoviruses</taxon>
    </lineage>
</organism>
<reference evidence="1" key="1">
    <citation type="submission" date="2018-10" db="EMBL/GenBank/DDBJ databases">
        <title>Hidden diversity of soil giant viruses.</title>
        <authorList>
            <person name="Schulz F."/>
            <person name="Alteio L."/>
            <person name="Goudeau D."/>
            <person name="Ryan E.M."/>
            <person name="Malmstrom R.R."/>
            <person name="Blanchard J."/>
            <person name="Woyke T."/>
        </authorList>
    </citation>
    <scope>NUCLEOTIDE SEQUENCE</scope>
    <source>
        <strain evidence="1">SOV1</strain>
    </source>
</reference>
<dbReference type="PANTHER" id="PTHR24419">
    <property type="entry name" value="INTERLEUKIN-1 RECEPTOR-ASSOCIATED KINASE"/>
    <property type="match status" value="1"/>
</dbReference>
<sequence length="725" mass="82696">MDLLTETNKYLADSNTVAETRKDELTSFMTAQLREEIEIIEISDSFCPIEATKNRKIYAEDIERATTAGFSDPTILQTLLCMNNRSVTTPRSAGVYNNFKVRNFITSLNSLGASGSLNLALAPEIEQRDPTLDLVQRAYIIKVPSGKDEADEQIHEYFVGAFGTNSLRDYIPNFSYVLGLFKCSPPYVDSFTTGDGTSLSKAITYCQNNDPNNLVDYIIYENVGAPSSVPGQASSPTSSKEGAPSLEDFIRTATFNQFLNVFVQIILALQVAYEKIDFTHGDLHDNNILIKRLPSPIAIPYEIGTGESKRTYYVVTDTVAMIIDYGRSHIKYNSQMYYPYKPRDYGYNGVNIGIYPNRSYPIMDIFKILCFSLLSALTPSVATFAMNKKSIAGKTDDQIFAERLANNTEVYAKGKEMLQYFGQDQKIASFLLLMFDNRYTFPYTQEWNVAPIVFFDSVLVPLYTNEMSKFVSGGLAGELVSLPLNVPLYGCRRNGVCSTFDRAVRDYTRSEIDNIETPFAYYEAFFDLQNSEIGAPRDKLVDLFKKGMENYQKYQEALISDYNNLYKLLELNMGVRKLPGSVPELKNFMIYSLIDIDPTIRYTSVVLREYHNFVIIAVTCIEIATSMYMIEKVFHNFNQMFAEEVRDQNPKSLKVNKYMEFEEINFAEKNVYIIQLNRASESLKTDLHHLNKLKEAERNKIMRENPDAKFLFEKLPWIQKSIDLL</sequence>
<keyword evidence="1" id="KW-0418">Kinase</keyword>
<dbReference type="SUPFAM" id="SSF56112">
    <property type="entry name" value="Protein kinase-like (PK-like)"/>
    <property type="match status" value="1"/>
</dbReference>
<dbReference type="Gene3D" id="1.10.510.10">
    <property type="entry name" value="Transferase(Phosphotransferase) domain 1"/>
    <property type="match status" value="1"/>
</dbReference>
<evidence type="ECO:0000313" key="1">
    <source>
        <dbReference type="EMBL" id="AYV86114.1"/>
    </source>
</evidence>
<dbReference type="GO" id="GO:0035556">
    <property type="term" value="P:intracellular signal transduction"/>
    <property type="evidence" value="ECO:0007669"/>
    <property type="project" value="TreeGrafter"/>
</dbReference>
<name>A0A3G5AHQ0_9VIRU</name>
<dbReference type="EMBL" id="MK072495">
    <property type="protein sequence ID" value="AYV86114.1"/>
    <property type="molecule type" value="Genomic_DNA"/>
</dbReference>
<gene>
    <name evidence="1" type="ORF">Solivirus7_12</name>
</gene>
<proteinExistence type="predicted"/>
<dbReference type="PANTHER" id="PTHR24419:SF18">
    <property type="entry name" value="SERINE_THREONINE-PROTEIN KINASE HASPIN"/>
    <property type="match status" value="1"/>
</dbReference>